<reference evidence="2" key="1">
    <citation type="submission" date="2021-01" db="EMBL/GenBank/DDBJ databases">
        <authorList>
            <person name="Corre E."/>
            <person name="Pelletier E."/>
            <person name="Niang G."/>
            <person name="Scheremetjew M."/>
            <person name="Finn R."/>
            <person name="Kale V."/>
            <person name="Holt S."/>
            <person name="Cochrane G."/>
            <person name="Meng A."/>
            <person name="Brown T."/>
            <person name="Cohen L."/>
        </authorList>
    </citation>
    <scope>NUCLEOTIDE SEQUENCE</scope>
    <source>
        <strain evidence="2">CCMP1661</strain>
    </source>
</reference>
<feature type="compositionally biased region" description="Acidic residues" evidence="1">
    <location>
        <begin position="245"/>
        <end position="255"/>
    </location>
</feature>
<dbReference type="AlphaFoldDB" id="A0A7S2V1P3"/>
<evidence type="ECO:0000313" key="2">
    <source>
        <dbReference type="EMBL" id="CAD9867883.1"/>
    </source>
</evidence>
<accession>A0A7S2V1P3</accession>
<feature type="compositionally biased region" description="Polar residues" evidence="1">
    <location>
        <begin position="264"/>
        <end position="273"/>
    </location>
</feature>
<sequence>MKSRLPEVEYLYLTGDFQESARVAKQRLLELHPKESRKITNGILIKLWEPLGEIYLTPSSTLRDDLQVGVNGLKGEEFLTEEEIKEEEGLLVILLQSAFDLQSMALLQAVADHCHGRGLPSLVALLWLELRANAGVKSKEGQDSSQKPNSNPQEEDRFQLGSSGEELIGEAQVLVGGLSQAALEEEEDTRGVGWCKAHEAAVEVAVIAVLLPNAYLEEARKMVEEAGPRMSPPRLLALRAMCDEAQQEQEEEEEAQQQAQQAQPPSAATTDPSPRTRRRANSSSHREIQGAAHYGRGPGGKVQRPHQHQHHHHQGPWRIKVGNAYIGSTEAALIGVTAALTVAWGLRHRKAIWEGAKALKEKMFGADAPSLDHGLRAKL</sequence>
<feature type="compositionally biased region" description="Polar residues" evidence="1">
    <location>
        <begin position="143"/>
        <end position="152"/>
    </location>
</feature>
<feature type="compositionally biased region" description="Basic residues" evidence="1">
    <location>
        <begin position="303"/>
        <end position="315"/>
    </location>
</feature>
<evidence type="ECO:0000256" key="1">
    <source>
        <dbReference type="SAM" id="MobiDB-lite"/>
    </source>
</evidence>
<proteinExistence type="predicted"/>
<protein>
    <submittedName>
        <fullName evidence="2">Uncharacterized protein</fullName>
    </submittedName>
</protein>
<feature type="region of interest" description="Disordered" evidence="1">
    <location>
        <begin position="243"/>
        <end position="316"/>
    </location>
</feature>
<gene>
    <name evidence="2" type="ORF">FJAP1339_LOCUS8285</name>
</gene>
<feature type="region of interest" description="Disordered" evidence="1">
    <location>
        <begin position="137"/>
        <end position="157"/>
    </location>
</feature>
<dbReference type="EMBL" id="HBHR01016554">
    <property type="protein sequence ID" value="CAD9867883.1"/>
    <property type="molecule type" value="Transcribed_RNA"/>
</dbReference>
<name>A0A7S2V1P3_9STRA</name>
<organism evidence="2">
    <name type="scientific">Fibrocapsa japonica</name>
    <dbReference type="NCBI Taxonomy" id="94617"/>
    <lineage>
        <taxon>Eukaryota</taxon>
        <taxon>Sar</taxon>
        <taxon>Stramenopiles</taxon>
        <taxon>Ochrophyta</taxon>
        <taxon>Raphidophyceae</taxon>
        <taxon>Chattonellales</taxon>
        <taxon>Chattonellaceae</taxon>
        <taxon>Fibrocapsa</taxon>
    </lineage>
</organism>